<dbReference type="Proteomes" id="UP000518266">
    <property type="component" value="Unassembled WGS sequence"/>
</dbReference>
<proteinExistence type="predicted"/>
<dbReference type="AlphaFoldDB" id="A0A7J5XNV2"/>
<gene>
    <name evidence="2" type="ORF">F7725_010584</name>
</gene>
<comment type="caution">
    <text evidence="2">The sequence shown here is derived from an EMBL/GenBank/DDBJ whole genome shotgun (WGS) entry which is preliminary data.</text>
</comment>
<name>A0A7J5XNV2_DISMA</name>
<evidence type="ECO:0000313" key="2">
    <source>
        <dbReference type="EMBL" id="KAF3838816.1"/>
    </source>
</evidence>
<sequence length="167" mass="18384">MSSQRRGSLLNKKKSVESFSSGWSMTSASTSTKSMAPSTDCQARGASSDVETLIRDIWAGGRKETLWAKYGPYKIYSENLLVFAPGKELEGEKMGSKDTGVFIDCECLSIMDWAKAGVLIVDSYMMTSLWQGTHTGGLRKVSRVGLEISVYMNICMYKYLSVGLVKT</sequence>
<feature type="compositionally biased region" description="Low complexity" evidence="1">
    <location>
        <begin position="22"/>
        <end position="39"/>
    </location>
</feature>
<keyword evidence="3" id="KW-1185">Reference proteome</keyword>
<dbReference type="EMBL" id="JAAKFY010000022">
    <property type="protein sequence ID" value="KAF3838816.1"/>
    <property type="molecule type" value="Genomic_DNA"/>
</dbReference>
<accession>A0A7J5XNV2</accession>
<reference evidence="2 3" key="1">
    <citation type="submission" date="2020-03" db="EMBL/GenBank/DDBJ databases">
        <title>Dissostichus mawsoni Genome sequencing and assembly.</title>
        <authorList>
            <person name="Park H."/>
        </authorList>
    </citation>
    <scope>NUCLEOTIDE SEQUENCE [LARGE SCALE GENOMIC DNA]</scope>
    <source>
        <strain evidence="2">DM0001</strain>
        <tissue evidence="2">Muscle</tissue>
    </source>
</reference>
<feature type="region of interest" description="Disordered" evidence="1">
    <location>
        <begin position="22"/>
        <end position="43"/>
    </location>
</feature>
<evidence type="ECO:0000313" key="3">
    <source>
        <dbReference type="Proteomes" id="UP000518266"/>
    </source>
</evidence>
<organism evidence="2 3">
    <name type="scientific">Dissostichus mawsoni</name>
    <name type="common">Antarctic cod</name>
    <dbReference type="NCBI Taxonomy" id="36200"/>
    <lineage>
        <taxon>Eukaryota</taxon>
        <taxon>Metazoa</taxon>
        <taxon>Chordata</taxon>
        <taxon>Craniata</taxon>
        <taxon>Vertebrata</taxon>
        <taxon>Euteleostomi</taxon>
        <taxon>Actinopterygii</taxon>
        <taxon>Neopterygii</taxon>
        <taxon>Teleostei</taxon>
        <taxon>Neoteleostei</taxon>
        <taxon>Acanthomorphata</taxon>
        <taxon>Eupercaria</taxon>
        <taxon>Perciformes</taxon>
        <taxon>Notothenioidei</taxon>
        <taxon>Nototheniidae</taxon>
        <taxon>Dissostichus</taxon>
    </lineage>
</organism>
<evidence type="ECO:0000256" key="1">
    <source>
        <dbReference type="SAM" id="MobiDB-lite"/>
    </source>
</evidence>
<protein>
    <submittedName>
        <fullName evidence="2">Uncharacterized protein</fullName>
    </submittedName>
</protein>